<accession>A0ABT9XLA2</accession>
<keyword evidence="1" id="KW-1133">Transmembrane helix</keyword>
<comment type="caution">
    <text evidence="2">The sequence shown here is derived from an EMBL/GenBank/DDBJ whole genome shotgun (WGS) entry which is preliminary data.</text>
</comment>
<proteinExistence type="predicted"/>
<keyword evidence="3" id="KW-1185">Reference proteome</keyword>
<reference evidence="2 3" key="1">
    <citation type="submission" date="2023-07" db="EMBL/GenBank/DDBJ databases">
        <title>Genomic Encyclopedia of Type Strains, Phase IV (KMG-IV): sequencing the most valuable type-strain genomes for metagenomic binning, comparative biology and taxonomic classification.</title>
        <authorList>
            <person name="Goeker M."/>
        </authorList>
    </citation>
    <scope>NUCLEOTIDE SEQUENCE [LARGE SCALE GENOMIC DNA]</scope>
    <source>
        <strain evidence="2 3">DSM 4006</strain>
    </source>
</reference>
<protein>
    <submittedName>
        <fullName evidence="2">Uncharacterized protein</fullName>
    </submittedName>
</protein>
<organism evidence="2 3">
    <name type="scientific">Alicyclobacillus cycloheptanicus</name>
    <dbReference type="NCBI Taxonomy" id="1457"/>
    <lineage>
        <taxon>Bacteria</taxon>
        <taxon>Bacillati</taxon>
        <taxon>Bacillota</taxon>
        <taxon>Bacilli</taxon>
        <taxon>Bacillales</taxon>
        <taxon>Alicyclobacillaceae</taxon>
        <taxon>Alicyclobacillus</taxon>
    </lineage>
</organism>
<keyword evidence="1" id="KW-0472">Membrane</keyword>
<evidence type="ECO:0000313" key="2">
    <source>
        <dbReference type="EMBL" id="MDQ0191068.1"/>
    </source>
</evidence>
<gene>
    <name evidence="2" type="ORF">J2S03_002936</name>
</gene>
<feature type="transmembrane region" description="Helical" evidence="1">
    <location>
        <begin position="6"/>
        <end position="28"/>
    </location>
</feature>
<name>A0ABT9XLA2_9BACL</name>
<evidence type="ECO:0000256" key="1">
    <source>
        <dbReference type="SAM" id="Phobius"/>
    </source>
</evidence>
<sequence length="32" mass="3686">MPLGPLIFWGSFLIVLVIGILFFLGYVFRKDI</sequence>
<dbReference type="EMBL" id="JAUSTP010000030">
    <property type="protein sequence ID" value="MDQ0191068.1"/>
    <property type="molecule type" value="Genomic_DNA"/>
</dbReference>
<keyword evidence="1" id="KW-0812">Transmembrane</keyword>
<dbReference type="Proteomes" id="UP001232973">
    <property type="component" value="Unassembled WGS sequence"/>
</dbReference>
<evidence type="ECO:0000313" key="3">
    <source>
        <dbReference type="Proteomes" id="UP001232973"/>
    </source>
</evidence>